<sequence>MGSFEFACILFFFLILKSFGF</sequence>
<dbReference type="EMBL" id="GGEC01046861">
    <property type="protein sequence ID" value="MBX27345.1"/>
    <property type="molecule type" value="Transcribed_RNA"/>
</dbReference>
<name>A0A2P2MAU0_RHIMU</name>
<evidence type="ECO:0000313" key="1">
    <source>
        <dbReference type="EMBL" id="MBX27345.1"/>
    </source>
</evidence>
<accession>A0A2P2MAU0</accession>
<protein>
    <submittedName>
        <fullName evidence="1">Uncharacterized protein</fullName>
    </submittedName>
</protein>
<dbReference type="AlphaFoldDB" id="A0A2P2MAU0"/>
<reference evidence="1" key="1">
    <citation type="submission" date="2018-02" db="EMBL/GenBank/DDBJ databases">
        <title>Rhizophora mucronata_Transcriptome.</title>
        <authorList>
            <person name="Meera S.P."/>
            <person name="Sreeshan A."/>
            <person name="Augustine A."/>
        </authorList>
    </citation>
    <scope>NUCLEOTIDE SEQUENCE</scope>
    <source>
        <tissue evidence="1">Leaf</tissue>
    </source>
</reference>
<proteinExistence type="predicted"/>
<organism evidence="1">
    <name type="scientific">Rhizophora mucronata</name>
    <name type="common">Asiatic mangrove</name>
    <dbReference type="NCBI Taxonomy" id="61149"/>
    <lineage>
        <taxon>Eukaryota</taxon>
        <taxon>Viridiplantae</taxon>
        <taxon>Streptophyta</taxon>
        <taxon>Embryophyta</taxon>
        <taxon>Tracheophyta</taxon>
        <taxon>Spermatophyta</taxon>
        <taxon>Magnoliopsida</taxon>
        <taxon>eudicotyledons</taxon>
        <taxon>Gunneridae</taxon>
        <taxon>Pentapetalae</taxon>
        <taxon>rosids</taxon>
        <taxon>fabids</taxon>
        <taxon>Malpighiales</taxon>
        <taxon>Rhizophoraceae</taxon>
        <taxon>Rhizophora</taxon>
    </lineage>
</organism>